<dbReference type="InterPro" id="IPR002073">
    <property type="entry name" value="PDEase_catalytic_dom"/>
</dbReference>
<dbReference type="Gene3D" id="1.10.1300.10">
    <property type="entry name" value="3'5'-cyclic nucleotide phosphodiesterase, catalytic domain"/>
    <property type="match status" value="1"/>
</dbReference>
<dbReference type="Proteomes" id="UP001235939">
    <property type="component" value="Chromosome 05"/>
</dbReference>
<gene>
    <name evidence="4" type="ORF">LAZ67_5003205</name>
</gene>
<dbReference type="Pfam" id="PF00233">
    <property type="entry name" value="PDEase_I"/>
    <property type="match status" value="1"/>
</dbReference>
<dbReference type="PRINTS" id="PR00387">
    <property type="entry name" value="PDIESTERASE1"/>
</dbReference>
<evidence type="ECO:0000256" key="2">
    <source>
        <dbReference type="ARBA" id="ARBA00022801"/>
    </source>
</evidence>
<protein>
    <submittedName>
        <fullName evidence="4">Dnc</fullName>
    </submittedName>
</protein>
<dbReference type="InterPro" id="IPR023088">
    <property type="entry name" value="PDEase"/>
</dbReference>
<keyword evidence="2" id="KW-0378">Hydrolase</keyword>
<name>A0ABY6KH31_9ARAC</name>
<reference evidence="4 5" key="1">
    <citation type="submission" date="2022-01" db="EMBL/GenBank/DDBJ databases">
        <title>A chromosomal length assembly of Cordylochernes scorpioides.</title>
        <authorList>
            <person name="Zeh D."/>
            <person name="Zeh J."/>
        </authorList>
    </citation>
    <scope>NUCLEOTIDE SEQUENCE [LARGE SCALE GENOMIC DNA]</scope>
    <source>
        <strain evidence="4">IN4F17</strain>
        <tissue evidence="4">Whole Body</tissue>
    </source>
</reference>
<dbReference type="InterPro" id="IPR036971">
    <property type="entry name" value="PDEase_catalytic_dom_sf"/>
</dbReference>
<evidence type="ECO:0000313" key="4">
    <source>
        <dbReference type="EMBL" id="UYV68151.1"/>
    </source>
</evidence>
<feature type="domain" description="PDEase" evidence="3">
    <location>
        <begin position="1"/>
        <end position="152"/>
    </location>
</feature>
<dbReference type="SUPFAM" id="SSF109604">
    <property type="entry name" value="HD-domain/PDEase-like"/>
    <property type="match status" value="1"/>
</dbReference>
<evidence type="ECO:0000313" key="5">
    <source>
        <dbReference type="Proteomes" id="UP001235939"/>
    </source>
</evidence>
<evidence type="ECO:0000259" key="3">
    <source>
        <dbReference type="PROSITE" id="PS51845"/>
    </source>
</evidence>
<evidence type="ECO:0000256" key="1">
    <source>
        <dbReference type="ARBA" id="ARBA00022723"/>
    </source>
</evidence>
<sequence length="158" mass="18670">MTREHCRIFISTDSHRHRSVERPRDVNKLTDIDVSEVWQVLQNIIHCADLSNPTKPLGYYQRWISAIMDEFFEQGDRERELGLEISPMCDRHNITIEKTQCRVDVAPQVGFIDYIVHPLWETWGDLVHPDVQPILDALEDNRNYFAENFQSPPRSPRR</sequence>
<keyword evidence="1" id="KW-0479">Metal-binding</keyword>
<keyword evidence="5" id="KW-1185">Reference proteome</keyword>
<organism evidence="4 5">
    <name type="scientific">Cordylochernes scorpioides</name>
    <dbReference type="NCBI Taxonomy" id="51811"/>
    <lineage>
        <taxon>Eukaryota</taxon>
        <taxon>Metazoa</taxon>
        <taxon>Ecdysozoa</taxon>
        <taxon>Arthropoda</taxon>
        <taxon>Chelicerata</taxon>
        <taxon>Arachnida</taxon>
        <taxon>Pseudoscorpiones</taxon>
        <taxon>Cheliferoidea</taxon>
        <taxon>Chernetidae</taxon>
        <taxon>Cordylochernes</taxon>
    </lineage>
</organism>
<dbReference type="PROSITE" id="PS51845">
    <property type="entry name" value="PDEASE_I_2"/>
    <property type="match status" value="1"/>
</dbReference>
<dbReference type="EMBL" id="CP092867">
    <property type="protein sequence ID" value="UYV68151.1"/>
    <property type="molecule type" value="Genomic_DNA"/>
</dbReference>
<accession>A0ABY6KH31</accession>
<proteinExistence type="predicted"/>
<dbReference type="PANTHER" id="PTHR11347">
    <property type="entry name" value="CYCLIC NUCLEOTIDE PHOSPHODIESTERASE"/>
    <property type="match status" value="1"/>
</dbReference>